<dbReference type="PANTHER" id="PTHR44591">
    <property type="entry name" value="STRESS RESPONSE REGULATOR PROTEIN 1"/>
    <property type="match status" value="1"/>
</dbReference>
<keyword evidence="1" id="KW-0597">Phosphoprotein</keyword>
<dbReference type="GO" id="GO:0000160">
    <property type="term" value="P:phosphorelay signal transduction system"/>
    <property type="evidence" value="ECO:0007669"/>
    <property type="project" value="InterPro"/>
</dbReference>
<dbReference type="RefSeq" id="WP_088397222.1">
    <property type="nucleotide sequence ID" value="NZ_MXPU01000040.1"/>
</dbReference>
<comment type="caution">
    <text evidence="8">The sequence shown here is derived from an EMBL/GenBank/DDBJ whole genome shotgun (WGS) entry which is preliminary data.</text>
</comment>
<keyword evidence="2" id="KW-0805">Transcription regulation</keyword>
<dbReference type="InterPro" id="IPR050595">
    <property type="entry name" value="Bact_response_regulator"/>
</dbReference>
<keyword evidence="5" id="KW-0175">Coiled coil</keyword>
<dbReference type="Gene3D" id="3.40.50.10140">
    <property type="entry name" value="Toll/interleukin-1 receptor homology (TIR) domain"/>
    <property type="match status" value="1"/>
</dbReference>
<dbReference type="Proteomes" id="UP000197269">
    <property type="component" value="Unassembled WGS sequence"/>
</dbReference>
<dbReference type="SMART" id="SM00448">
    <property type="entry name" value="REC"/>
    <property type="match status" value="1"/>
</dbReference>
<dbReference type="SUPFAM" id="SSF52172">
    <property type="entry name" value="CheY-like"/>
    <property type="match status" value="1"/>
</dbReference>
<name>A0A246DKS3_9HYPH</name>
<dbReference type="PROSITE" id="PS50104">
    <property type="entry name" value="TIR"/>
    <property type="match status" value="1"/>
</dbReference>
<evidence type="ECO:0000256" key="3">
    <source>
        <dbReference type="ARBA" id="ARBA00023163"/>
    </source>
</evidence>
<sequence>MGKVFISHATADAALAKLVVNFLKEAVGVRDADIFCSSLPGHSIPLMEDFNQYIKDQIEQPALVLALLTPAYFDSDFCLMELGAAWAKSLKTLAVVVPEVSFDLVTRTLGLKQAWRINDHTRLSEFRDAFKGLDLESRSSTTWEGKSAEWRRRLPTILRGLPSSKLVAKATLDSALAEVANVNRIADEEFTNLKRSADDEAEKMRGQLAELEDENAALRKRLINKAAGLPRALIVEPEQLIALDLQQTLMRARYDVVGVVKTKEEAIITALAEKPEIILTEITLADGSSGIDLVNALYPLLDCFAIFVTAYPEKLLTNKRPEPIDLITKPFSPDNLVEKVTGARKHLLERRALAERQEVP</sequence>
<organism evidence="8 9">
    <name type="scientific">Rhizobium esperanzae</name>
    <dbReference type="NCBI Taxonomy" id="1967781"/>
    <lineage>
        <taxon>Bacteria</taxon>
        <taxon>Pseudomonadati</taxon>
        <taxon>Pseudomonadota</taxon>
        <taxon>Alphaproteobacteria</taxon>
        <taxon>Hyphomicrobiales</taxon>
        <taxon>Rhizobiaceae</taxon>
        <taxon>Rhizobium/Agrobacterium group</taxon>
        <taxon>Rhizobium</taxon>
    </lineage>
</organism>
<dbReference type="Pfam" id="PF13676">
    <property type="entry name" value="TIR_2"/>
    <property type="match status" value="1"/>
</dbReference>
<evidence type="ECO:0000259" key="6">
    <source>
        <dbReference type="PROSITE" id="PS50104"/>
    </source>
</evidence>
<reference evidence="8 9" key="1">
    <citation type="submission" date="2017-03" db="EMBL/GenBank/DDBJ databases">
        <title>Genome of strain Rhizobium sp. CNPSo 668.</title>
        <authorList>
            <person name="Ribeiro R."/>
        </authorList>
    </citation>
    <scope>NUCLEOTIDE SEQUENCE [LARGE SCALE GENOMIC DNA]</scope>
    <source>
        <strain evidence="8 9">CNPSo 668</strain>
    </source>
</reference>
<dbReference type="InterPro" id="IPR000157">
    <property type="entry name" value="TIR_dom"/>
</dbReference>
<keyword evidence="3" id="KW-0804">Transcription</keyword>
<dbReference type="EMBL" id="MXPU01000040">
    <property type="protein sequence ID" value="OWO89692.1"/>
    <property type="molecule type" value="Genomic_DNA"/>
</dbReference>
<proteinExistence type="predicted"/>
<dbReference type="InterPro" id="IPR035897">
    <property type="entry name" value="Toll_tir_struct_dom_sf"/>
</dbReference>
<evidence type="ECO:0000313" key="9">
    <source>
        <dbReference type="Proteomes" id="UP000197269"/>
    </source>
</evidence>
<evidence type="ECO:0000256" key="4">
    <source>
        <dbReference type="PROSITE-ProRule" id="PRU00169"/>
    </source>
</evidence>
<dbReference type="Pfam" id="PF00072">
    <property type="entry name" value="Response_reg"/>
    <property type="match status" value="1"/>
</dbReference>
<dbReference type="AlphaFoldDB" id="A0A246DKS3"/>
<dbReference type="InterPro" id="IPR011006">
    <property type="entry name" value="CheY-like_superfamily"/>
</dbReference>
<evidence type="ECO:0000256" key="5">
    <source>
        <dbReference type="SAM" id="Coils"/>
    </source>
</evidence>
<dbReference type="InterPro" id="IPR001789">
    <property type="entry name" value="Sig_transdc_resp-reg_receiver"/>
</dbReference>
<feature type="domain" description="TIR" evidence="6">
    <location>
        <begin position="1"/>
        <end position="133"/>
    </location>
</feature>
<evidence type="ECO:0000256" key="2">
    <source>
        <dbReference type="ARBA" id="ARBA00023015"/>
    </source>
</evidence>
<evidence type="ECO:0000313" key="8">
    <source>
        <dbReference type="EMBL" id="OWO89692.1"/>
    </source>
</evidence>
<protein>
    <submittedName>
        <fullName evidence="8">Uncharacterized protein</fullName>
    </submittedName>
</protein>
<gene>
    <name evidence="8" type="ORF">B5E41_30085</name>
</gene>
<dbReference type="PANTHER" id="PTHR44591:SF3">
    <property type="entry name" value="RESPONSE REGULATORY DOMAIN-CONTAINING PROTEIN"/>
    <property type="match status" value="1"/>
</dbReference>
<comment type="caution">
    <text evidence="4">Lacks conserved residue(s) required for the propagation of feature annotation.</text>
</comment>
<feature type="domain" description="Response regulatory" evidence="7">
    <location>
        <begin position="231"/>
        <end position="344"/>
    </location>
</feature>
<evidence type="ECO:0000256" key="1">
    <source>
        <dbReference type="ARBA" id="ARBA00022553"/>
    </source>
</evidence>
<evidence type="ECO:0000259" key="7">
    <source>
        <dbReference type="PROSITE" id="PS50110"/>
    </source>
</evidence>
<feature type="coiled-coil region" evidence="5">
    <location>
        <begin position="194"/>
        <end position="228"/>
    </location>
</feature>
<dbReference type="SUPFAM" id="SSF52200">
    <property type="entry name" value="Toll/Interleukin receptor TIR domain"/>
    <property type="match status" value="1"/>
</dbReference>
<accession>A0A246DKS3</accession>
<dbReference type="PROSITE" id="PS50110">
    <property type="entry name" value="RESPONSE_REGULATORY"/>
    <property type="match status" value="1"/>
</dbReference>
<dbReference type="Gene3D" id="3.40.50.2300">
    <property type="match status" value="1"/>
</dbReference>